<keyword evidence="1" id="KW-0732">Signal</keyword>
<dbReference type="Gene3D" id="3.40.250.10">
    <property type="entry name" value="Rhodanese-like domain"/>
    <property type="match status" value="1"/>
</dbReference>
<protein>
    <submittedName>
        <fullName evidence="3">PQQ-dependent catabolism-associated CXXCW motif protein</fullName>
    </submittedName>
</protein>
<proteinExistence type="predicted"/>
<evidence type="ECO:0000313" key="3">
    <source>
        <dbReference type="EMBL" id="WCR10944.1"/>
    </source>
</evidence>
<sequence>MILRAAALLLAFALPATAQVPEPAGFRGPPYSAPVPATLAGATVIDGKQAVAMHARGVMFIDVYPRTRKPQGLPQGTIWRESRHQTIPGALWLWDTGYERLADAEQARLAAGLQQASSGDRAAPLVIFCRADCWQSWNAGKRAVAMGYTGVHWFPGGTEAWQAASGDDLVDADPVQP</sequence>
<dbReference type="InterPro" id="IPR022376">
    <property type="entry name" value="PQQ_CXXCW"/>
</dbReference>
<reference evidence="3 4" key="1">
    <citation type="submission" date="2021-01" db="EMBL/GenBank/DDBJ databases">
        <title>Biogeographic distribution of Paracoccus.</title>
        <authorList>
            <person name="Hollensteiner J."/>
            <person name="Leineberger J."/>
            <person name="Brinkhoff T."/>
            <person name="Daniel R."/>
        </authorList>
    </citation>
    <scope>NUCLEOTIDE SEQUENCE [LARGE SCALE GENOMIC DNA]</scope>
    <source>
        <strain evidence="3 4">LMG25392</strain>
    </source>
</reference>
<accession>A0ABY7SVM2</accession>
<evidence type="ECO:0000259" key="2">
    <source>
        <dbReference type="PROSITE" id="PS50206"/>
    </source>
</evidence>
<dbReference type="Pfam" id="PF00581">
    <property type="entry name" value="Rhodanese"/>
    <property type="match status" value="1"/>
</dbReference>
<organism evidence="3 4">
    <name type="scientific">Paracoccus stylophorae</name>
    <dbReference type="NCBI Taxonomy" id="659350"/>
    <lineage>
        <taxon>Bacteria</taxon>
        <taxon>Pseudomonadati</taxon>
        <taxon>Pseudomonadota</taxon>
        <taxon>Alphaproteobacteria</taxon>
        <taxon>Rhodobacterales</taxon>
        <taxon>Paracoccaceae</taxon>
        <taxon>Paracoccus</taxon>
    </lineage>
</organism>
<dbReference type="PROSITE" id="PS50206">
    <property type="entry name" value="RHODANESE_3"/>
    <property type="match status" value="1"/>
</dbReference>
<name>A0ABY7SVM2_9RHOB</name>
<feature type="signal peptide" evidence="1">
    <location>
        <begin position="1"/>
        <end position="18"/>
    </location>
</feature>
<feature type="chain" id="PRO_5047155519" evidence="1">
    <location>
        <begin position="19"/>
        <end position="177"/>
    </location>
</feature>
<dbReference type="SUPFAM" id="SSF52821">
    <property type="entry name" value="Rhodanese/Cell cycle control phosphatase"/>
    <property type="match status" value="1"/>
</dbReference>
<dbReference type="CDD" id="cd00158">
    <property type="entry name" value="RHOD"/>
    <property type="match status" value="1"/>
</dbReference>
<evidence type="ECO:0000256" key="1">
    <source>
        <dbReference type="SAM" id="SignalP"/>
    </source>
</evidence>
<dbReference type="NCBIfam" id="TIGR03865">
    <property type="entry name" value="PQQ_CXXCW"/>
    <property type="match status" value="1"/>
</dbReference>
<dbReference type="RefSeq" id="WP_272859034.1">
    <property type="nucleotide sequence ID" value="NZ_CP067134.1"/>
</dbReference>
<feature type="domain" description="Rhodanese" evidence="2">
    <location>
        <begin position="87"/>
        <end position="170"/>
    </location>
</feature>
<keyword evidence="4" id="KW-1185">Reference proteome</keyword>
<dbReference type="EMBL" id="CP067134">
    <property type="protein sequence ID" value="WCR10944.1"/>
    <property type="molecule type" value="Genomic_DNA"/>
</dbReference>
<dbReference type="InterPro" id="IPR036873">
    <property type="entry name" value="Rhodanese-like_dom_sf"/>
</dbReference>
<dbReference type="InterPro" id="IPR001763">
    <property type="entry name" value="Rhodanese-like_dom"/>
</dbReference>
<gene>
    <name evidence="3" type="ORF">JHW45_00505</name>
</gene>
<dbReference type="Proteomes" id="UP001218412">
    <property type="component" value="Chromosome"/>
</dbReference>
<evidence type="ECO:0000313" key="4">
    <source>
        <dbReference type="Proteomes" id="UP001218412"/>
    </source>
</evidence>